<dbReference type="Pfam" id="PF10608">
    <property type="entry name" value="MAGUK_N_PEST"/>
    <property type="match status" value="1"/>
</dbReference>
<keyword evidence="3 6" id="KW-0728">SH3 domain</keyword>
<name>A0A803YRX4_MELGA</name>
<dbReference type="PIRSF" id="PIRSF001741">
    <property type="entry name" value="MAGUK_DLGH"/>
    <property type="match status" value="1"/>
</dbReference>
<dbReference type="PANTHER" id="PTHR23119:SF5">
    <property type="entry name" value="DISKS LARGE HOMOLOG 1"/>
    <property type="match status" value="1"/>
</dbReference>
<comment type="subcellular location">
    <subcellularLocation>
        <location evidence="1">Membrane</location>
        <topology evidence="1">Peripheral membrane protein</topology>
    </subcellularLocation>
</comment>
<evidence type="ECO:0000313" key="9">
    <source>
        <dbReference type="Ensembl" id="ENSMGAP00000034522.1"/>
    </source>
</evidence>
<dbReference type="GO" id="GO:0099072">
    <property type="term" value="P:regulation of postsynaptic membrane neurotransmitter receptor levels"/>
    <property type="evidence" value="ECO:0007669"/>
    <property type="project" value="TreeGrafter"/>
</dbReference>
<dbReference type="FunFam" id="2.30.42.10:FF:000049">
    <property type="entry name" value="disks large homolog 1 isoform X1"/>
    <property type="match status" value="1"/>
</dbReference>
<dbReference type="InParanoid" id="A0A803YRX4"/>
<dbReference type="GO" id="GO:0098839">
    <property type="term" value="C:postsynaptic density membrane"/>
    <property type="evidence" value="ECO:0007669"/>
    <property type="project" value="TreeGrafter"/>
</dbReference>
<evidence type="ECO:0000256" key="4">
    <source>
        <dbReference type="ARBA" id="ARBA00022737"/>
    </source>
</evidence>
<dbReference type="InterPro" id="IPR001452">
    <property type="entry name" value="SH3_domain"/>
</dbReference>
<dbReference type="GO" id="GO:0045197">
    <property type="term" value="P:establishment or maintenance of epithelial cell apical/basal polarity"/>
    <property type="evidence" value="ECO:0007669"/>
    <property type="project" value="TreeGrafter"/>
</dbReference>
<dbReference type="InterPro" id="IPR019590">
    <property type="entry name" value="DLG1_PEST_dom"/>
</dbReference>
<evidence type="ECO:0000256" key="6">
    <source>
        <dbReference type="PROSITE-ProRule" id="PRU00192"/>
    </source>
</evidence>
<dbReference type="InterPro" id="IPR019583">
    <property type="entry name" value="DLG1-4_PDZ_assoc"/>
</dbReference>
<dbReference type="SMART" id="SM00326">
    <property type="entry name" value="SH3"/>
    <property type="match status" value="1"/>
</dbReference>
<evidence type="ECO:0000259" key="7">
    <source>
        <dbReference type="PROSITE" id="PS50002"/>
    </source>
</evidence>
<feature type="domain" description="PDZ" evidence="8">
    <location>
        <begin position="154"/>
        <end position="241"/>
    </location>
</feature>
<evidence type="ECO:0008006" key="11">
    <source>
        <dbReference type="Google" id="ProtNLM"/>
    </source>
</evidence>
<dbReference type="InterPro" id="IPR036034">
    <property type="entry name" value="PDZ_sf"/>
</dbReference>
<dbReference type="SMART" id="SM01277">
    <property type="entry name" value="MAGUK_N_PEST"/>
    <property type="match status" value="1"/>
</dbReference>
<evidence type="ECO:0000256" key="1">
    <source>
        <dbReference type="ARBA" id="ARBA00004170"/>
    </source>
</evidence>
<dbReference type="FunFam" id="2.30.42.10:FF:000002">
    <property type="entry name" value="Disks large homolog 4 isoform 2"/>
    <property type="match status" value="1"/>
</dbReference>
<dbReference type="FunCoup" id="A0A803YRX4">
    <property type="interactions" value="172"/>
</dbReference>
<protein>
    <recommendedName>
        <fullName evidence="11">Discs large MAGUK scaffold protein 1</fullName>
    </recommendedName>
</protein>
<dbReference type="GO" id="GO:0097120">
    <property type="term" value="P:receptor localization to synapse"/>
    <property type="evidence" value="ECO:0007669"/>
    <property type="project" value="TreeGrafter"/>
</dbReference>
<dbReference type="Pfam" id="PF10600">
    <property type="entry name" value="PDZ_assoc"/>
    <property type="match status" value="1"/>
</dbReference>
<dbReference type="FunFam" id="2.30.42.10:FF:000001">
    <property type="entry name" value="Disks large homolog 1 isoform 2"/>
    <property type="match status" value="1"/>
</dbReference>
<dbReference type="Gene3D" id="2.30.42.10">
    <property type="match status" value="3"/>
</dbReference>
<dbReference type="PROSITE" id="PS50002">
    <property type="entry name" value="SH3"/>
    <property type="match status" value="1"/>
</dbReference>
<dbReference type="GO" id="GO:0016323">
    <property type="term" value="C:basolateral plasma membrane"/>
    <property type="evidence" value="ECO:0007669"/>
    <property type="project" value="TreeGrafter"/>
</dbReference>
<dbReference type="GeneTree" id="ENSGT00940000159409"/>
<dbReference type="GO" id="GO:0019901">
    <property type="term" value="F:protein kinase binding"/>
    <property type="evidence" value="ECO:0007669"/>
    <property type="project" value="TreeGrafter"/>
</dbReference>
<dbReference type="SUPFAM" id="SSF50044">
    <property type="entry name" value="SH3-domain"/>
    <property type="match status" value="1"/>
</dbReference>
<dbReference type="GO" id="GO:0035255">
    <property type="term" value="F:ionotropic glutamate receptor binding"/>
    <property type="evidence" value="ECO:0007669"/>
    <property type="project" value="TreeGrafter"/>
</dbReference>
<comment type="similarity">
    <text evidence="2">Belongs to the MAGUK family.</text>
</comment>
<dbReference type="CDD" id="cd06724">
    <property type="entry name" value="PDZ2_Dlg1-2-4-like"/>
    <property type="match status" value="1"/>
</dbReference>
<dbReference type="SUPFAM" id="SSF50156">
    <property type="entry name" value="PDZ domain-like"/>
    <property type="match status" value="3"/>
</dbReference>
<dbReference type="Pfam" id="PF00595">
    <property type="entry name" value="PDZ"/>
    <property type="match status" value="3"/>
</dbReference>
<reference evidence="9" key="2">
    <citation type="submission" date="2025-08" db="UniProtKB">
        <authorList>
            <consortium name="Ensembl"/>
        </authorList>
    </citation>
    <scope>IDENTIFICATION</scope>
</reference>
<dbReference type="CDD" id="cd06723">
    <property type="entry name" value="PDZ1_Dlg1-2-4-like"/>
    <property type="match status" value="1"/>
</dbReference>
<dbReference type="PANTHER" id="PTHR23119">
    <property type="entry name" value="DISCS LARGE"/>
    <property type="match status" value="1"/>
</dbReference>
<dbReference type="PROSITE" id="PS50106">
    <property type="entry name" value="PDZ"/>
    <property type="match status" value="3"/>
</dbReference>
<dbReference type="Gene3D" id="2.30.30.40">
    <property type="entry name" value="SH3 Domains"/>
    <property type="match status" value="1"/>
</dbReference>
<dbReference type="GO" id="GO:0098609">
    <property type="term" value="P:cell-cell adhesion"/>
    <property type="evidence" value="ECO:0007669"/>
    <property type="project" value="TreeGrafter"/>
</dbReference>
<keyword evidence="4" id="KW-0677">Repeat</keyword>
<dbReference type="InterPro" id="IPR016313">
    <property type="entry name" value="DLG1-like"/>
</dbReference>
<dbReference type="SMART" id="SM00228">
    <property type="entry name" value="PDZ"/>
    <property type="match status" value="3"/>
</dbReference>
<dbReference type="GO" id="GO:0043113">
    <property type="term" value="P:receptor clustering"/>
    <property type="evidence" value="ECO:0007669"/>
    <property type="project" value="TreeGrafter"/>
</dbReference>
<organism evidence="9 10">
    <name type="scientific">Meleagris gallopavo</name>
    <name type="common">Wild turkey</name>
    <dbReference type="NCBI Taxonomy" id="9103"/>
    <lineage>
        <taxon>Eukaryota</taxon>
        <taxon>Metazoa</taxon>
        <taxon>Chordata</taxon>
        <taxon>Craniata</taxon>
        <taxon>Vertebrata</taxon>
        <taxon>Euteleostomi</taxon>
        <taxon>Archelosauria</taxon>
        <taxon>Archosauria</taxon>
        <taxon>Dinosauria</taxon>
        <taxon>Saurischia</taxon>
        <taxon>Theropoda</taxon>
        <taxon>Coelurosauria</taxon>
        <taxon>Aves</taxon>
        <taxon>Neognathae</taxon>
        <taxon>Galloanserae</taxon>
        <taxon>Galliformes</taxon>
        <taxon>Phasianidae</taxon>
        <taxon>Meleagridinae</taxon>
        <taxon>Meleagris</taxon>
    </lineage>
</organism>
<reference evidence="9 10" key="1">
    <citation type="journal article" date="2010" name="PLoS Biol.">
        <title>Multi-platform next-generation sequencing of the domestic turkey (Meleagris gallopavo): genome assembly and analysis.</title>
        <authorList>
            <person name="Dalloul R.A."/>
            <person name="Long J.A."/>
            <person name="Zimin A.V."/>
            <person name="Aslam L."/>
            <person name="Beal K."/>
            <person name="Blomberg L.A."/>
            <person name="Bouffard P."/>
            <person name="Burt D.W."/>
            <person name="Crasta O."/>
            <person name="Crooijmans R.P."/>
            <person name="Cooper K."/>
            <person name="Coulombe R.A."/>
            <person name="De S."/>
            <person name="Delany M.E."/>
            <person name="Dodgson J.B."/>
            <person name="Dong J.J."/>
            <person name="Evans C."/>
            <person name="Frederickson K.M."/>
            <person name="Flicek P."/>
            <person name="Florea L."/>
            <person name="Folkerts O."/>
            <person name="Groenen M.A."/>
            <person name="Harkins T.T."/>
            <person name="Herrero J."/>
            <person name="Hoffmann S."/>
            <person name="Megens H.J."/>
            <person name="Jiang A."/>
            <person name="de Jong P."/>
            <person name="Kaiser P."/>
            <person name="Kim H."/>
            <person name="Kim K.W."/>
            <person name="Kim S."/>
            <person name="Langenberger D."/>
            <person name="Lee M.K."/>
            <person name="Lee T."/>
            <person name="Mane S."/>
            <person name="Marcais G."/>
            <person name="Marz M."/>
            <person name="McElroy A.P."/>
            <person name="Modise T."/>
            <person name="Nefedov M."/>
            <person name="Notredame C."/>
            <person name="Paton I.R."/>
            <person name="Payne W.S."/>
            <person name="Pertea G."/>
            <person name="Prickett D."/>
            <person name="Puiu D."/>
            <person name="Qioa D."/>
            <person name="Raineri E."/>
            <person name="Ruffier M."/>
            <person name="Salzberg S.L."/>
            <person name="Schatz M.C."/>
            <person name="Scheuring C."/>
            <person name="Schmidt C.J."/>
            <person name="Schroeder S."/>
            <person name="Searle S.M."/>
            <person name="Smith E.J."/>
            <person name="Smith J."/>
            <person name="Sonstegard T.S."/>
            <person name="Stadler P.F."/>
            <person name="Tafer H."/>
            <person name="Tu Z.J."/>
            <person name="Van Tassell C.P."/>
            <person name="Vilella A.J."/>
            <person name="Williams K.P."/>
            <person name="Yorke J.A."/>
            <person name="Zhang L."/>
            <person name="Zhang H.B."/>
            <person name="Zhang X."/>
            <person name="Zhang Y."/>
            <person name="Reed K.M."/>
        </authorList>
    </citation>
    <scope>NUCLEOTIDE SEQUENCE [LARGE SCALE GENOMIC DNA]</scope>
</reference>
<dbReference type="GO" id="GO:0031594">
    <property type="term" value="C:neuromuscular junction"/>
    <property type="evidence" value="ECO:0007669"/>
    <property type="project" value="InterPro"/>
</dbReference>
<accession>A0A803YRX4</accession>
<dbReference type="CDD" id="cd12031">
    <property type="entry name" value="SH3_DLG1"/>
    <property type="match status" value="1"/>
</dbReference>
<dbReference type="FunFam" id="2.30.30.40:FF:000058">
    <property type="entry name" value="Disks large homolog 1 isoform X1"/>
    <property type="match status" value="1"/>
</dbReference>
<dbReference type="GO" id="GO:0043005">
    <property type="term" value="C:neuron projection"/>
    <property type="evidence" value="ECO:0007669"/>
    <property type="project" value="InterPro"/>
</dbReference>
<evidence type="ECO:0000256" key="3">
    <source>
        <dbReference type="ARBA" id="ARBA00022443"/>
    </source>
</evidence>
<evidence type="ECO:0000259" key="8">
    <source>
        <dbReference type="PROSITE" id="PS50106"/>
    </source>
</evidence>
<dbReference type="Pfam" id="PF00018">
    <property type="entry name" value="SH3_1"/>
    <property type="match status" value="1"/>
</dbReference>
<keyword evidence="5" id="KW-0472">Membrane</keyword>
<feature type="domain" description="PDZ" evidence="8">
    <location>
        <begin position="249"/>
        <end position="336"/>
    </location>
</feature>
<reference evidence="9" key="3">
    <citation type="submission" date="2025-09" db="UniProtKB">
        <authorList>
            <consortium name="Ensembl"/>
        </authorList>
    </citation>
    <scope>IDENTIFICATION</scope>
</reference>
<dbReference type="Bgee" id="ENSMGAG00000016846">
    <property type="expression patterns" value="Expressed in brain and 17 other cell types or tissues"/>
</dbReference>
<dbReference type="Ensembl" id="ENSMGAT00000035599.1">
    <property type="protein sequence ID" value="ENSMGAP00000034522.1"/>
    <property type="gene ID" value="ENSMGAG00000016846.2"/>
</dbReference>
<dbReference type="InterPro" id="IPR050614">
    <property type="entry name" value="Synaptic_Scaffolding_LAP-MAGUK"/>
</dbReference>
<keyword evidence="10" id="KW-1185">Reference proteome</keyword>
<dbReference type="GO" id="GO:0007268">
    <property type="term" value="P:chemical synaptic transmission"/>
    <property type="evidence" value="ECO:0007669"/>
    <property type="project" value="InterPro"/>
</dbReference>
<evidence type="ECO:0000256" key="5">
    <source>
        <dbReference type="ARBA" id="ARBA00023136"/>
    </source>
</evidence>
<gene>
    <name evidence="9" type="primary">DLG1</name>
</gene>
<sequence>MTEHASELVETGKLNLRFFFKHIYNWADLCFKCFLQKYRYQDEDTPPQEHSSPHIANEVTGPELVHVSEKNLSQIENVHGFVSHSHISPVKPTEAVPSSSPIVPVIPVPPVPAETTVIPSTIPQANPPPVLVNTDSLDTPTYVNGTDADYEYEEITLERGNSGLGFSIAGGTDNPHIGDDSGIFITKIIAGGAAAQDGRLRVNDCILRVNEVDVRDVTHSKAVEALKEAGSIVRLYVKRRKPVTEKVVEIKLVKGPKGLGFSIAGGVGNQHIPGDNSIYVTKIIEGGAAHKDGKLQIGDKLLAVNSVCLEEVTHEEAVTALKNTSDFVYLKVAKPTSMFMNDSYAPPDITNSYSQPVDNHITPSAYLGQSLPPASPGRYSPIPKGMLGDDEITREPRKVVLHRGSTGLGFNIVGGEDGEGIFISFILAGGPADLSGELRKGDRIISVNGVDLKAATHEQAATALKNAGQAVTIVAQYRPEEYSRFEAKIHDLREQMMNSSISSGSGSLRTSQKRSLYVRALFDYDKTKDSGLPSQGLNFKFGDILHVINASDDEWWQARQVTPDGESDEIGVIPSKRRVEKKERARLKTVKFNSKTRGEKGQSFNDKRKKNLFSRKFPFYKNKDQSEQETSDIDRNANLVHSYRLVFPVMFWELSPVVAPILYITDNYFLCDCLFIACPLGTTLQEVPDDMGSKGLSK</sequence>
<evidence type="ECO:0000313" key="10">
    <source>
        <dbReference type="Proteomes" id="UP000001645"/>
    </source>
</evidence>
<dbReference type="Proteomes" id="UP000001645">
    <property type="component" value="Chromosome 11"/>
</dbReference>
<dbReference type="InterPro" id="IPR036028">
    <property type="entry name" value="SH3-like_dom_sf"/>
</dbReference>
<evidence type="ECO:0000256" key="2">
    <source>
        <dbReference type="ARBA" id="ARBA00007014"/>
    </source>
</evidence>
<dbReference type="CDD" id="cd06795">
    <property type="entry name" value="PDZ3_Dlg1-2-4-like"/>
    <property type="match status" value="1"/>
</dbReference>
<proteinExistence type="inferred from homology"/>
<dbReference type="InterPro" id="IPR001478">
    <property type="entry name" value="PDZ"/>
</dbReference>
<feature type="domain" description="SH3" evidence="7">
    <location>
        <begin position="513"/>
        <end position="583"/>
    </location>
</feature>
<dbReference type="AlphaFoldDB" id="A0A803YRX4"/>
<feature type="domain" description="PDZ" evidence="8">
    <location>
        <begin position="398"/>
        <end position="479"/>
    </location>
</feature>